<dbReference type="InterPro" id="IPR003342">
    <property type="entry name" value="ArnT-like_N"/>
</dbReference>
<reference evidence="11" key="1">
    <citation type="submission" date="2016-09" db="EMBL/GenBank/DDBJ databases">
        <authorList>
            <person name="Koehorst J."/>
        </authorList>
    </citation>
    <scope>NUCLEOTIDE SEQUENCE [LARGE SCALE GENOMIC DNA]</scope>
</reference>
<keyword evidence="4 10" id="KW-0808">Transferase</keyword>
<name>A0A1H6L6W7_9BACT</name>
<feature type="transmembrane region" description="Helical" evidence="8">
    <location>
        <begin position="547"/>
        <end position="567"/>
    </location>
</feature>
<dbReference type="GO" id="GO:0006493">
    <property type="term" value="P:protein O-linked glycosylation"/>
    <property type="evidence" value="ECO:0007669"/>
    <property type="project" value="InterPro"/>
</dbReference>
<evidence type="ECO:0000256" key="2">
    <source>
        <dbReference type="ARBA" id="ARBA00022475"/>
    </source>
</evidence>
<dbReference type="GO" id="GO:0016763">
    <property type="term" value="F:pentosyltransferase activity"/>
    <property type="evidence" value="ECO:0007669"/>
    <property type="project" value="TreeGrafter"/>
</dbReference>
<feature type="transmembrane region" description="Helical" evidence="8">
    <location>
        <begin position="230"/>
        <end position="251"/>
    </location>
</feature>
<accession>A0A1H6L6W7</accession>
<dbReference type="Pfam" id="PF02366">
    <property type="entry name" value="PMT"/>
    <property type="match status" value="1"/>
</dbReference>
<keyword evidence="11" id="KW-1185">Reference proteome</keyword>
<feature type="transmembrane region" description="Helical" evidence="8">
    <location>
        <begin position="141"/>
        <end position="160"/>
    </location>
</feature>
<feature type="domain" description="ArnT-like N-terminal" evidence="9">
    <location>
        <begin position="308"/>
        <end position="517"/>
    </location>
</feature>
<evidence type="ECO:0000256" key="5">
    <source>
        <dbReference type="ARBA" id="ARBA00022692"/>
    </source>
</evidence>
<evidence type="ECO:0000313" key="10">
    <source>
        <dbReference type="EMBL" id="SEH83962.1"/>
    </source>
</evidence>
<evidence type="ECO:0000313" key="11">
    <source>
        <dbReference type="Proteomes" id="UP000176204"/>
    </source>
</evidence>
<evidence type="ECO:0000259" key="9">
    <source>
        <dbReference type="Pfam" id="PF02366"/>
    </source>
</evidence>
<feature type="transmembrane region" description="Helical" evidence="8">
    <location>
        <begin position="172"/>
        <end position="192"/>
    </location>
</feature>
<keyword evidence="5 8" id="KW-0812">Transmembrane</keyword>
<evidence type="ECO:0000256" key="8">
    <source>
        <dbReference type="SAM" id="Phobius"/>
    </source>
</evidence>
<feature type="transmembrane region" description="Helical" evidence="8">
    <location>
        <begin position="636"/>
        <end position="656"/>
    </location>
</feature>
<feature type="transmembrane region" description="Helical" evidence="8">
    <location>
        <begin position="362"/>
        <end position="381"/>
    </location>
</feature>
<keyword evidence="3 10" id="KW-0328">Glycosyltransferase</keyword>
<organism evidence="10 11">
    <name type="scientific">Akkermansia glycaniphila</name>
    <dbReference type="NCBI Taxonomy" id="1679444"/>
    <lineage>
        <taxon>Bacteria</taxon>
        <taxon>Pseudomonadati</taxon>
        <taxon>Verrucomicrobiota</taxon>
        <taxon>Verrucomicrobiia</taxon>
        <taxon>Verrucomicrobiales</taxon>
        <taxon>Akkermansiaceae</taxon>
        <taxon>Akkermansia</taxon>
    </lineage>
</organism>
<dbReference type="RefSeq" id="WP_067774140.1">
    <property type="nucleotide sequence ID" value="NZ_LIGX01000017.1"/>
</dbReference>
<keyword evidence="2" id="KW-1003">Cell membrane</keyword>
<dbReference type="KEGG" id="agl:PYTT_1129"/>
<feature type="transmembrane region" description="Helical" evidence="8">
    <location>
        <begin position="393"/>
        <end position="413"/>
    </location>
</feature>
<feature type="transmembrane region" description="Helical" evidence="8">
    <location>
        <begin position="606"/>
        <end position="624"/>
    </location>
</feature>
<evidence type="ECO:0000256" key="1">
    <source>
        <dbReference type="ARBA" id="ARBA00004651"/>
    </source>
</evidence>
<dbReference type="GO" id="GO:0009103">
    <property type="term" value="P:lipopolysaccharide biosynthetic process"/>
    <property type="evidence" value="ECO:0007669"/>
    <property type="project" value="UniProtKB-ARBA"/>
</dbReference>
<dbReference type="InterPro" id="IPR050297">
    <property type="entry name" value="LipidA_mod_glycosyltrf_83"/>
</dbReference>
<comment type="subcellular location">
    <subcellularLocation>
        <location evidence="1">Cell membrane</location>
        <topology evidence="1">Multi-pass membrane protein</topology>
    </subcellularLocation>
</comment>
<evidence type="ECO:0000256" key="4">
    <source>
        <dbReference type="ARBA" id="ARBA00022679"/>
    </source>
</evidence>
<feature type="transmembrane region" description="Helical" evidence="8">
    <location>
        <begin position="583"/>
        <end position="600"/>
    </location>
</feature>
<evidence type="ECO:0000256" key="7">
    <source>
        <dbReference type="ARBA" id="ARBA00023136"/>
    </source>
</evidence>
<keyword evidence="7 8" id="KW-0472">Membrane</keyword>
<dbReference type="GO" id="GO:0005886">
    <property type="term" value="C:plasma membrane"/>
    <property type="evidence" value="ECO:0007669"/>
    <property type="project" value="UniProtKB-SubCell"/>
</dbReference>
<proteinExistence type="predicted"/>
<feature type="transmembrane region" description="Helical" evidence="8">
    <location>
        <begin position="16"/>
        <end position="37"/>
    </location>
</feature>
<dbReference type="STRING" id="1679444.PYTT_1129"/>
<dbReference type="OrthoDB" id="9815691at2"/>
<gene>
    <name evidence="10" type="ORF">PYTT_1129</name>
</gene>
<dbReference type="GO" id="GO:0000030">
    <property type="term" value="F:mannosyltransferase activity"/>
    <property type="evidence" value="ECO:0007669"/>
    <property type="project" value="InterPro"/>
</dbReference>
<dbReference type="AlphaFoldDB" id="A0A1H6L6W7"/>
<dbReference type="PANTHER" id="PTHR33908">
    <property type="entry name" value="MANNOSYLTRANSFERASE YKCB-RELATED"/>
    <property type="match status" value="1"/>
</dbReference>
<feature type="transmembrane region" description="Helical" evidence="8">
    <location>
        <begin position="442"/>
        <end position="475"/>
    </location>
</feature>
<dbReference type="PANTHER" id="PTHR33908:SF3">
    <property type="entry name" value="UNDECAPRENYL PHOSPHATE-ALPHA-4-AMINO-4-DEOXY-L-ARABINOSE ARABINOSYL TRANSFERASE"/>
    <property type="match status" value="1"/>
</dbReference>
<protein>
    <submittedName>
        <fullName evidence="10">Dolichyl-phosphate-mannose-protein mannosyltransferase</fullName>
    </submittedName>
</protein>
<dbReference type="EMBL" id="LT629973">
    <property type="protein sequence ID" value="SEH83962.1"/>
    <property type="molecule type" value="Genomic_DNA"/>
</dbReference>
<feature type="transmembrane region" description="Helical" evidence="8">
    <location>
        <begin position="57"/>
        <end position="78"/>
    </location>
</feature>
<sequence>MPFWTTVGRNYYVRRLWPFVLVYFVYELLEVGILAWLHRGDIDWGFVAVLRLLGNLAVESSSSLLFLLVPFLLYLLALPRAFHGGKTDRVVTTVLFALFCLVNCCEEVAEVCTEDMFSFYSLKFWQSPKEAWPHFGDVFPLWPSALCVVGGVGAALAVFRKRLVCRDGVPHVAVRVVVPLFAAAGAFVLSWMNDDMAGASPDNMELAKDGMFTLFGDVFAVTPLPNLHTIFAFPVMWASGLALLGLGAFVVTRWFGVERGRLACFGRGWCERLKAVLHVRSDFALWLLVVLAGVLLVRVVSMGAYPLMDTTEARYAEMSRKMIESGNWLVPMFDYGVPFWGKPPLSFWASAATMEVAGVTAWGARLAPFLAAVAIGALFFVWPFRSDRREKALACFVVLATCGLGFVAAGAVMTDEFLALGTMLAMVAFWKAVSEPVPRPVWGFLMFAGLAVGLLSKGPLCLVLAGLPIFLWTLWFRKWRTVWERVPWVRGTVLMLGLSLPWYLLAERAFPGFLDYFIVGEHFERFVVKGWQGDLYGSGHATPLGMIWVYGVTMFLPWSLVLPFLWFRARGVSARQPGEAEESVFLWLWGLAPLLFFSVAKNILPAYVLPGLPALAMLVVRYAWRADVQYRGARYVLFLPCAVFAVIAFFLFGGGFGHLEYRCQKDVLAAWDGRSPLYYWDGEKVPYSAQFYSGGKAVELKPGVPVPPVREGGRVFLAMKEADYERFRAELPGWRRVSEGRRYVLLVSPEGGGMKSVSAGRVGS</sequence>
<feature type="transmembrane region" description="Helical" evidence="8">
    <location>
        <begin position="487"/>
        <end position="505"/>
    </location>
</feature>
<dbReference type="Proteomes" id="UP000176204">
    <property type="component" value="Chromosome I"/>
</dbReference>
<evidence type="ECO:0000256" key="3">
    <source>
        <dbReference type="ARBA" id="ARBA00022676"/>
    </source>
</evidence>
<evidence type="ECO:0000256" key="6">
    <source>
        <dbReference type="ARBA" id="ARBA00022989"/>
    </source>
</evidence>
<keyword evidence="6 8" id="KW-1133">Transmembrane helix</keyword>
<feature type="transmembrane region" description="Helical" evidence="8">
    <location>
        <begin position="283"/>
        <end position="305"/>
    </location>
</feature>
<dbReference type="GO" id="GO:0010041">
    <property type="term" value="P:response to iron(III) ion"/>
    <property type="evidence" value="ECO:0007669"/>
    <property type="project" value="TreeGrafter"/>
</dbReference>